<gene>
    <name evidence="2" type="ORF">GGC33_09310</name>
</gene>
<dbReference type="EMBL" id="WMIA01000010">
    <property type="protein sequence ID" value="MTF39125.1"/>
    <property type="molecule type" value="Genomic_DNA"/>
</dbReference>
<evidence type="ECO:0000313" key="3">
    <source>
        <dbReference type="Proteomes" id="UP000437131"/>
    </source>
</evidence>
<dbReference type="Proteomes" id="UP000437131">
    <property type="component" value="Unassembled WGS sequence"/>
</dbReference>
<comment type="caution">
    <text evidence="2">The sequence shown here is derived from an EMBL/GenBank/DDBJ whole genome shotgun (WGS) entry which is preliminary data.</text>
</comment>
<reference evidence="2 3" key="1">
    <citation type="submission" date="2019-11" db="EMBL/GenBank/DDBJ databases">
        <title>Isolation of a new High Light Tolerant Cyanobacteria.</title>
        <authorList>
            <person name="Dobson Z."/>
            <person name="Vaughn N."/>
            <person name="Vaughn M."/>
            <person name="Fromme P."/>
            <person name="Mazor Y."/>
        </authorList>
    </citation>
    <scope>NUCLEOTIDE SEQUENCE [LARGE SCALE GENOMIC DNA]</scope>
    <source>
        <strain evidence="2 3">0216</strain>
    </source>
</reference>
<protein>
    <submittedName>
        <fullName evidence="2">Uncharacterized protein</fullName>
    </submittedName>
</protein>
<sequence length="136" mass="15242">MNIFDKLEQDISNQIQSLQAKQQELIEKKKYLATTKEKIQNFLTSAQEIQQIVGGEPELLKSIQKELGKIFSSHNNPQPKLPIKKENSTTPNLESPPENKPVDSAPKSADNSDDTEEGEAIKIFNFVDAQGKNTSF</sequence>
<organism evidence="2 3">
    <name type="scientific">Cyanobacterium aponinum 0216</name>
    <dbReference type="NCBI Taxonomy" id="2676140"/>
    <lineage>
        <taxon>Bacteria</taxon>
        <taxon>Bacillati</taxon>
        <taxon>Cyanobacteriota</taxon>
        <taxon>Cyanophyceae</taxon>
        <taxon>Oscillatoriophycideae</taxon>
        <taxon>Chroococcales</taxon>
        <taxon>Geminocystaceae</taxon>
        <taxon>Cyanobacterium</taxon>
    </lineage>
</organism>
<evidence type="ECO:0000256" key="1">
    <source>
        <dbReference type="SAM" id="MobiDB-lite"/>
    </source>
</evidence>
<evidence type="ECO:0000313" key="2">
    <source>
        <dbReference type="EMBL" id="MTF39125.1"/>
    </source>
</evidence>
<name>A0A844GY85_9CHRO</name>
<dbReference type="RefSeq" id="WP_155083861.1">
    <property type="nucleotide sequence ID" value="NZ_WMIA01000010.1"/>
</dbReference>
<accession>A0A844GY85</accession>
<proteinExistence type="predicted"/>
<dbReference type="AlphaFoldDB" id="A0A844GY85"/>
<feature type="region of interest" description="Disordered" evidence="1">
    <location>
        <begin position="70"/>
        <end position="120"/>
    </location>
</feature>